<dbReference type="FunFam" id="1.20.5.420:FF:000005">
    <property type="entry name" value="Hsc70 cochaperone (SGT), putative"/>
    <property type="match status" value="1"/>
</dbReference>
<evidence type="ECO:0000256" key="3">
    <source>
        <dbReference type="ARBA" id="ARBA00022803"/>
    </source>
</evidence>
<evidence type="ECO:0000256" key="5">
    <source>
        <dbReference type="SAM" id="MobiDB-lite"/>
    </source>
</evidence>
<dbReference type="EMBL" id="CAJVRC010000835">
    <property type="protein sequence ID" value="CAG8886166.1"/>
    <property type="molecule type" value="Genomic_DNA"/>
</dbReference>
<feature type="region of interest" description="Disordered" evidence="5">
    <location>
        <begin position="129"/>
        <end position="159"/>
    </location>
</feature>
<sequence length="403" mass="42001">METDRGNDKLRSRAKALPPHCIASPAFSLYLGHSWTLFIFHSQYLLKIAIMAPTESNKRLALAIIDFLGSSLKDGTLTADDAESIEIAQSCIADTFKVDPTDEAAVKDAVGGQSLVGIYSVYEKLRNKSTPQPTAGAETSQEEKPKAGVPTPESDKLKSEGNALMAKKDYAAAIEQYTKALEIAPANPIYLSNRAAAFSASGQHEKAAADAEVAAAADPKYSKAWSRLGLARFDMGDYHAAKEAYEKGIEAEGNGGSEAMKRGLETSTRKLEETSRTTEPPSEELDTAPGASRGGPGGMPDLSSLASMLGGGGGGGAGGMPDLGSLMSNPMFSSMAQNLMSNPDMLGNLMSNPRLRQMAENFGQGGGMPDMSSLMSDPNIADMARNMMGGGGAGGGAGTGGQK</sequence>
<dbReference type="InterPro" id="IPR019734">
    <property type="entry name" value="TPR_rpt"/>
</dbReference>
<dbReference type="SMART" id="SM00028">
    <property type="entry name" value="TPR"/>
    <property type="match status" value="3"/>
</dbReference>
<proteinExistence type="inferred from homology"/>
<gene>
    <name evidence="7" type="ORF">PEGY_LOCUS776</name>
</gene>
<dbReference type="PANTHER" id="PTHR45831">
    <property type="entry name" value="LD24721P"/>
    <property type="match status" value="1"/>
</dbReference>
<comment type="caution">
    <text evidence="7">The sequence shown here is derived from an EMBL/GenBank/DDBJ whole genome shotgun (WGS) entry which is preliminary data.</text>
</comment>
<evidence type="ECO:0000259" key="6">
    <source>
        <dbReference type="Pfam" id="PF16546"/>
    </source>
</evidence>
<dbReference type="FunFam" id="1.25.40.10:FF:000207">
    <property type="entry name" value="Small glutamine-rich tetratricopeptide repeat-containing protein"/>
    <property type="match status" value="1"/>
</dbReference>
<accession>A0A9W4K3S7</accession>
<feature type="compositionally biased region" description="Basic and acidic residues" evidence="5">
    <location>
        <begin position="259"/>
        <end position="276"/>
    </location>
</feature>
<feature type="repeat" description="TPR" evidence="4">
    <location>
        <begin position="154"/>
        <end position="187"/>
    </location>
</feature>
<evidence type="ECO:0000256" key="4">
    <source>
        <dbReference type="PROSITE-ProRule" id="PRU00339"/>
    </source>
</evidence>
<dbReference type="InterPro" id="IPR011990">
    <property type="entry name" value="TPR-like_helical_dom_sf"/>
</dbReference>
<keyword evidence="2" id="KW-0677">Repeat</keyword>
<dbReference type="Gene3D" id="1.25.40.10">
    <property type="entry name" value="Tetratricopeptide repeat domain"/>
    <property type="match status" value="1"/>
</dbReference>
<protein>
    <recommendedName>
        <fullName evidence="6">SGTA homodimerisation domain-containing protein</fullName>
    </recommendedName>
</protein>
<feature type="region of interest" description="Disordered" evidence="5">
    <location>
        <begin position="249"/>
        <end position="310"/>
    </location>
</feature>
<dbReference type="PANTHER" id="PTHR45831:SF2">
    <property type="entry name" value="LD24721P"/>
    <property type="match status" value="1"/>
</dbReference>
<dbReference type="FunFam" id="1.10.260.100:FF:000011">
    <property type="entry name" value="TPR Domain containing protein"/>
    <property type="match status" value="1"/>
</dbReference>
<feature type="compositionally biased region" description="Polar residues" evidence="5">
    <location>
        <begin position="129"/>
        <end position="139"/>
    </location>
</feature>
<organism evidence="7 8">
    <name type="scientific">Penicillium egyptiacum</name>
    <dbReference type="NCBI Taxonomy" id="1303716"/>
    <lineage>
        <taxon>Eukaryota</taxon>
        <taxon>Fungi</taxon>
        <taxon>Dikarya</taxon>
        <taxon>Ascomycota</taxon>
        <taxon>Pezizomycotina</taxon>
        <taxon>Eurotiomycetes</taxon>
        <taxon>Eurotiomycetidae</taxon>
        <taxon>Eurotiales</taxon>
        <taxon>Aspergillaceae</taxon>
        <taxon>Penicillium</taxon>
    </lineage>
</organism>
<dbReference type="Pfam" id="PF13414">
    <property type="entry name" value="TPR_11"/>
    <property type="match status" value="1"/>
</dbReference>
<reference evidence="7" key="1">
    <citation type="submission" date="2021-07" db="EMBL/GenBank/DDBJ databases">
        <authorList>
            <person name="Branca A.L. A."/>
        </authorList>
    </citation>
    <scope>NUCLEOTIDE SEQUENCE</scope>
</reference>
<evidence type="ECO:0000256" key="2">
    <source>
        <dbReference type="ARBA" id="ARBA00022737"/>
    </source>
</evidence>
<dbReference type="PROSITE" id="PS50005">
    <property type="entry name" value="TPR"/>
    <property type="match status" value="2"/>
</dbReference>
<dbReference type="Pfam" id="PF16546">
    <property type="entry name" value="SGTA_dimer"/>
    <property type="match status" value="1"/>
</dbReference>
<dbReference type="InterPro" id="IPR047150">
    <property type="entry name" value="SGT"/>
</dbReference>
<evidence type="ECO:0000256" key="1">
    <source>
        <dbReference type="ARBA" id="ARBA00008175"/>
    </source>
</evidence>
<dbReference type="GO" id="GO:0060090">
    <property type="term" value="F:molecular adaptor activity"/>
    <property type="evidence" value="ECO:0007669"/>
    <property type="project" value="TreeGrafter"/>
</dbReference>
<dbReference type="AlphaFoldDB" id="A0A9W4K3S7"/>
<name>A0A9W4K3S7_9EURO</name>
<dbReference type="Pfam" id="PF13181">
    <property type="entry name" value="TPR_8"/>
    <property type="match status" value="1"/>
</dbReference>
<dbReference type="Gene3D" id="1.20.5.420">
    <property type="entry name" value="Immunoglobulin FC, subunit C"/>
    <property type="match status" value="1"/>
</dbReference>
<dbReference type="OrthoDB" id="2335338at2759"/>
<feature type="domain" description="SGTA homodimerisation" evidence="6">
    <location>
        <begin position="56"/>
        <end position="120"/>
    </location>
</feature>
<keyword evidence="8" id="KW-1185">Reference proteome</keyword>
<evidence type="ECO:0000313" key="8">
    <source>
        <dbReference type="Proteomes" id="UP001154252"/>
    </source>
</evidence>
<dbReference type="InterPro" id="IPR032374">
    <property type="entry name" value="SGTA_dimer"/>
</dbReference>
<dbReference type="SUPFAM" id="SSF48452">
    <property type="entry name" value="TPR-like"/>
    <property type="match status" value="1"/>
</dbReference>
<dbReference type="GO" id="GO:0006620">
    <property type="term" value="P:post-translational protein targeting to endoplasmic reticulum membrane"/>
    <property type="evidence" value="ECO:0007669"/>
    <property type="project" value="TreeGrafter"/>
</dbReference>
<evidence type="ECO:0000313" key="7">
    <source>
        <dbReference type="EMBL" id="CAG8886166.1"/>
    </source>
</evidence>
<feature type="repeat" description="TPR" evidence="4">
    <location>
        <begin position="222"/>
        <end position="255"/>
    </location>
</feature>
<comment type="similarity">
    <text evidence="1">Belongs to the SGT family.</text>
</comment>
<dbReference type="GO" id="GO:0016020">
    <property type="term" value="C:membrane"/>
    <property type="evidence" value="ECO:0007669"/>
    <property type="project" value="TreeGrafter"/>
</dbReference>
<dbReference type="Gene3D" id="1.10.260.100">
    <property type="match status" value="1"/>
</dbReference>
<keyword evidence="3 4" id="KW-0802">TPR repeat</keyword>
<dbReference type="Proteomes" id="UP001154252">
    <property type="component" value="Unassembled WGS sequence"/>
</dbReference>
<dbReference type="GO" id="GO:0072380">
    <property type="term" value="C:TRC complex"/>
    <property type="evidence" value="ECO:0007669"/>
    <property type="project" value="TreeGrafter"/>
</dbReference>